<dbReference type="InterPro" id="IPR009908">
    <property type="entry name" value="Methylamine_util_MauE"/>
</dbReference>
<evidence type="ECO:0000259" key="6">
    <source>
        <dbReference type="Pfam" id="PF07291"/>
    </source>
</evidence>
<keyword evidence="8" id="KW-1185">Reference proteome</keyword>
<dbReference type="EMBL" id="AKFT01000055">
    <property type="protein sequence ID" value="EJF46607.1"/>
    <property type="molecule type" value="Genomic_DNA"/>
</dbReference>
<comment type="caution">
    <text evidence="7">The sequence shown here is derived from an EMBL/GenBank/DDBJ whole genome shotgun (WGS) entry which is preliminary data.</text>
</comment>
<dbReference type="Proteomes" id="UP000002941">
    <property type="component" value="Unassembled WGS sequence"/>
</dbReference>
<evidence type="ECO:0000256" key="1">
    <source>
        <dbReference type="ARBA" id="ARBA00004141"/>
    </source>
</evidence>
<reference evidence="7 8" key="1">
    <citation type="submission" date="2012-05" db="EMBL/GenBank/DDBJ databases">
        <authorList>
            <person name="Harkins D.M."/>
            <person name="Madupu R."/>
            <person name="Durkin A.S."/>
            <person name="Torralba M."/>
            <person name="Methe B."/>
            <person name="Sutton G.G."/>
            <person name="Nelson K.E."/>
        </authorList>
    </citation>
    <scope>NUCLEOTIDE SEQUENCE [LARGE SCALE GENOMIC DNA]</scope>
    <source>
        <strain evidence="7 8">F0489</strain>
    </source>
</reference>
<evidence type="ECO:0000313" key="8">
    <source>
        <dbReference type="Proteomes" id="UP000002941"/>
    </source>
</evidence>
<evidence type="ECO:0000313" key="7">
    <source>
        <dbReference type="EMBL" id="EJF46607.1"/>
    </source>
</evidence>
<evidence type="ECO:0000256" key="3">
    <source>
        <dbReference type="ARBA" id="ARBA00022989"/>
    </source>
</evidence>
<feature type="transmembrane region" description="Helical" evidence="5">
    <location>
        <begin position="70"/>
        <end position="94"/>
    </location>
</feature>
<dbReference type="Pfam" id="PF07291">
    <property type="entry name" value="MauE"/>
    <property type="match status" value="1"/>
</dbReference>
<keyword evidence="2 5" id="KW-0812">Transmembrane</keyword>
<sequence length="132" mass="13848">MAYKLTGAKEARFLASIIPPAEFFGGLTLASNISPLPSAAILLLLLCASSAAMVVVLVRKNPPENGGRGASPTAVSAGRVVRNALLALALLPTLMPPHPSQDNKDFAISCLVVALILVASFLRYRKLVEIKV</sequence>
<evidence type="ECO:0000256" key="5">
    <source>
        <dbReference type="SAM" id="Phobius"/>
    </source>
</evidence>
<organism evidence="7 8">
    <name type="scientific">Actinomyces massiliensis F0489</name>
    <dbReference type="NCBI Taxonomy" id="1125718"/>
    <lineage>
        <taxon>Bacteria</taxon>
        <taxon>Bacillati</taxon>
        <taxon>Actinomycetota</taxon>
        <taxon>Actinomycetes</taxon>
        <taxon>Actinomycetales</taxon>
        <taxon>Actinomycetaceae</taxon>
        <taxon>Actinomyces</taxon>
    </lineage>
</organism>
<evidence type="ECO:0000256" key="4">
    <source>
        <dbReference type="ARBA" id="ARBA00023136"/>
    </source>
</evidence>
<feature type="transmembrane region" description="Helical" evidence="5">
    <location>
        <begin position="12"/>
        <end position="33"/>
    </location>
</feature>
<name>J0NPB8_9ACTO</name>
<gene>
    <name evidence="7" type="ORF">HMPREF1318_1893</name>
</gene>
<accession>J0NPB8</accession>
<evidence type="ECO:0000256" key="2">
    <source>
        <dbReference type="ARBA" id="ARBA00022692"/>
    </source>
</evidence>
<dbReference type="GO" id="GO:0030416">
    <property type="term" value="P:methylamine metabolic process"/>
    <property type="evidence" value="ECO:0007669"/>
    <property type="project" value="InterPro"/>
</dbReference>
<feature type="domain" description="Methylamine utilisation protein MauE" evidence="6">
    <location>
        <begin position="2"/>
        <end position="91"/>
    </location>
</feature>
<protein>
    <recommendedName>
        <fullName evidence="6">Methylamine utilisation protein MauE domain-containing protein</fullName>
    </recommendedName>
</protein>
<feature type="transmembrane region" description="Helical" evidence="5">
    <location>
        <begin position="39"/>
        <end position="58"/>
    </location>
</feature>
<comment type="subcellular location">
    <subcellularLocation>
        <location evidence="1">Membrane</location>
        <topology evidence="1">Multi-pass membrane protein</topology>
    </subcellularLocation>
</comment>
<keyword evidence="4 5" id="KW-0472">Membrane</keyword>
<dbReference type="AlphaFoldDB" id="J0NPB8"/>
<proteinExistence type="predicted"/>
<dbReference type="OrthoDB" id="2103705at201174"/>
<keyword evidence="3 5" id="KW-1133">Transmembrane helix</keyword>
<feature type="transmembrane region" description="Helical" evidence="5">
    <location>
        <begin position="106"/>
        <end position="124"/>
    </location>
</feature>
<dbReference type="GO" id="GO:0016020">
    <property type="term" value="C:membrane"/>
    <property type="evidence" value="ECO:0007669"/>
    <property type="project" value="UniProtKB-SubCell"/>
</dbReference>